<dbReference type="InterPro" id="IPR033749">
    <property type="entry name" value="Polyprenyl_synt_CS"/>
</dbReference>
<sequence length="134" mass="15196">MGEIREGYLGAIVRGDPGHLQVWTRNGGEWSETYRVDIGSKEMLGRRLMGFYGDAEIVYELPTGSDDKPYVHMMKLLLDDDDDDGIRRRGVEDVDDCWLEGALYYTCKMMRYKKSSTPMPSIGALGDSQSDDQE</sequence>
<comment type="cofactor">
    <cofactor evidence="1">
        <name>Mg(2+)</name>
        <dbReference type="ChEBI" id="CHEBI:18420"/>
    </cofactor>
</comment>
<gene>
    <name evidence="2" type="ORF">CASFOL_025980</name>
</gene>
<name>A0ABD3CVZ3_9LAMI</name>
<dbReference type="Proteomes" id="UP001632038">
    <property type="component" value="Unassembled WGS sequence"/>
</dbReference>
<reference evidence="3" key="1">
    <citation type="journal article" date="2024" name="IScience">
        <title>Strigolactones Initiate the Formation of Haustorium-like Structures in Castilleja.</title>
        <authorList>
            <person name="Buerger M."/>
            <person name="Peterson D."/>
            <person name="Chory J."/>
        </authorList>
    </citation>
    <scope>NUCLEOTIDE SEQUENCE [LARGE SCALE GENOMIC DNA]</scope>
</reference>
<organism evidence="2 3">
    <name type="scientific">Castilleja foliolosa</name>
    <dbReference type="NCBI Taxonomy" id="1961234"/>
    <lineage>
        <taxon>Eukaryota</taxon>
        <taxon>Viridiplantae</taxon>
        <taxon>Streptophyta</taxon>
        <taxon>Embryophyta</taxon>
        <taxon>Tracheophyta</taxon>
        <taxon>Spermatophyta</taxon>
        <taxon>Magnoliopsida</taxon>
        <taxon>eudicotyledons</taxon>
        <taxon>Gunneridae</taxon>
        <taxon>Pentapetalae</taxon>
        <taxon>asterids</taxon>
        <taxon>lamiids</taxon>
        <taxon>Lamiales</taxon>
        <taxon>Orobanchaceae</taxon>
        <taxon>Pedicularideae</taxon>
        <taxon>Castillejinae</taxon>
        <taxon>Castilleja</taxon>
    </lineage>
</organism>
<evidence type="ECO:0000256" key="1">
    <source>
        <dbReference type="ARBA" id="ARBA00001946"/>
    </source>
</evidence>
<accession>A0ABD3CVZ3</accession>
<evidence type="ECO:0000313" key="2">
    <source>
        <dbReference type="EMBL" id="KAL3632996.1"/>
    </source>
</evidence>
<keyword evidence="3" id="KW-1185">Reference proteome</keyword>
<dbReference type="AlphaFoldDB" id="A0ABD3CVZ3"/>
<dbReference type="EMBL" id="JAVIJP010000032">
    <property type="protein sequence ID" value="KAL3632996.1"/>
    <property type="molecule type" value="Genomic_DNA"/>
</dbReference>
<proteinExistence type="predicted"/>
<dbReference type="PROSITE" id="PS00723">
    <property type="entry name" value="POLYPRENYL_SYNTHASE_1"/>
    <property type="match status" value="1"/>
</dbReference>
<evidence type="ECO:0000313" key="3">
    <source>
        <dbReference type="Proteomes" id="UP001632038"/>
    </source>
</evidence>
<protein>
    <submittedName>
        <fullName evidence="2">Uncharacterized protein</fullName>
    </submittedName>
</protein>
<comment type="caution">
    <text evidence="2">The sequence shown here is derived from an EMBL/GenBank/DDBJ whole genome shotgun (WGS) entry which is preliminary data.</text>
</comment>